<evidence type="ECO:0000256" key="2">
    <source>
        <dbReference type="ARBA" id="ARBA00023310"/>
    </source>
</evidence>
<keyword evidence="2" id="KW-0066">ATP synthesis</keyword>
<dbReference type="InterPro" id="IPR001469">
    <property type="entry name" value="ATP_synth_F1_dsu/esu"/>
</dbReference>
<feature type="coiled-coil region" evidence="3">
    <location>
        <begin position="45"/>
        <end position="104"/>
    </location>
</feature>
<evidence type="ECO:0000259" key="4">
    <source>
        <dbReference type="Pfam" id="PF00401"/>
    </source>
</evidence>
<dbReference type="SUPFAM" id="SSF46604">
    <property type="entry name" value="Epsilon subunit of F1F0-ATP synthase C-terminal domain"/>
    <property type="match status" value="1"/>
</dbReference>
<dbReference type="InterPro" id="IPR036794">
    <property type="entry name" value="ATP_F1_dsu/esu_C_sf"/>
</dbReference>
<organism evidence="5 6">
    <name type="scientific">Candidatus Kuenenbacteria bacterium GW2011_GWA2_42_15</name>
    <dbReference type="NCBI Taxonomy" id="1618677"/>
    <lineage>
        <taxon>Bacteria</taxon>
        <taxon>Candidatus Kueneniibacteriota</taxon>
    </lineage>
</organism>
<dbReference type="SUPFAM" id="SSF51344">
    <property type="entry name" value="Epsilon subunit of F1F0-ATP synthase N-terminal domain"/>
    <property type="match status" value="1"/>
</dbReference>
<keyword evidence="1" id="KW-0139">CF(1)</keyword>
<dbReference type="InterPro" id="IPR036771">
    <property type="entry name" value="ATPsynth_dsu/esu_N"/>
</dbReference>
<comment type="caution">
    <text evidence="5">The sequence shown here is derived from an EMBL/GenBank/DDBJ whole genome shotgun (WGS) entry which is preliminary data.</text>
</comment>
<dbReference type="GO" id="GO:0012505">
    <property type="term" value="C:endomembrane system"/>
    <property type="evidence" value="ECO:0007669"/>
    <property type="project" value="UniProtKB-SubCell"/>
</dbReference>
<proteinExistence type="predicted"/>
<accession>A0A0G1B4A4</accession>
<dbReference type="InterPro" id="IPR020547">
    <property type="entry name" value="ATP_synth_F1_esu_C"/>
</dbReference>
<evidence type="ECO:0000313" key="6">
    <source>
        <dbReference type="Proteomes" id="UP000034516"/>
    </source>
</evidence>
<name>A0A0G1B4A4_9BACT</name>
<dbReference type="AlphaFoldDB" id="A0A0G1B4A4"/>
<dbReference type="Proteomes" id="UP000034516">
    <property type="component" value="Unassembled WGS sequence"/>
</dbReference>
<gene>
    <name evidence="5" type="ORF">UV02_C0031G0006</name>
</gene>
<dbReference type="Gene3D" id="2.60.15.10">
    <property type="entry name" value="F0F1 ATP synthase delta/epsilon subunit, N-terminal"/>
    <property type="match status" value="1"/>
</dbReference>
<dbReference type="GO" id="GO:0046933">
    <property type="term" value="F:proton-transporting ATP synthase activity, rotational mechanism"/>
    <property type="evidence" value="ECO:0007669"/>
    <property type="project" value="InterPro"/>
</dbReference>
<evidence type="ECO:0000256" key="3">
    <source>
        <dbReference type="SAM" id="Coils"/>
    </source>
</evidence>
<reference evidence="5 6" key="1">
    <citation type="journal article" date="2015" name="Nature">
        <title>rRNA introns, odd ribosomes, and small enigmatic genomes across a large radiation of phyla.</title>
        <authorList>
            <person name="Brown C.T."/>
            <person name="Hug L.A."/>
            <person name="Thomas B.C."/>
            <person name="Sharon I."/>
            <person name="Castelle C.J."/>
            <person name="Singh A."/>
            <person name="Wilkins M.J."/>
            <person name="Williams K.H."/>
            <person name="Banfield J.F."/>
        </authorList>
    </citation>
    <scope>NUCLEOTIDE SEQUENCE [LARGE SCALE GENOMIC DNA]</scope>
</reference>
<dbReference type="EMBL" id="LCCW01000031">
    <property type="protein sequence ID" value="KKS41176.1"/>
    <property type="molecule type" value="Genomic_DNA"/>
</dbReference>
<dbReference type="Gene3D" id="1.20.5.440">
    <property type="entry name" value="ATP synthase delta/epsilon subunit, C-terminal domain"/>
    <property type="match status" value="1"/>
</dbReference>
<dbReference type="CDD" id="cd12152">
    <property type="entry name" value="F1-ATPase_delta"/>
    <property type="match status" value="1"/>
</dbReference>
<evidence type="ECO:0000313" key="5">
    <source>
        <dbReference type="EMBL" id="KKS41176.1"/>
    </source>
</evidence>
<sequence>MDNKKIHFEITTPEKNVYRDEVDSISLPTEMGQITVLVNHVVVLADTAEHAAEIDEQRAEEARKRAEELLKEKMGDAKEYAAVAAKLQRELARLKVARKHRNRKGIKID</sequence>
<feature type="domain" description="ATP synthase epsilon subunit C-terminal" evidence="4">
    <location>
        <begin position="53"/>
        <end position="97"/>
    </location>
</feature>
<dbReference type="GO" id="GO:0045259">
    <property type="term" value="C:proton-transporting ATP synthase complex"/>
    <property type="evidence" value="ECO:0007669"/>
    <property type="project" value="UniProtKB-KW"/>
</dbReference>
<protein>
    <submittedName>
        <fullName evidence="5">ATP synthase epsilon chain</fullName>
    </submittedName>
</protein>
<keyword evidence="3" id="KW-0175">Coiled coil</keyword>
<evidence type="ECO:0000256" key="1">
    <source>
        <dbReference type="ARBA" id="ARBA00023196"/>
    </source>
</evidence>
<dbReference type="Pfam" id="PF00401">
    <property type="entry name" value="ATP-synt_DE"/>
    <property type="match status" value="1"/>
</dbReference>